<name>M4SY71_9TRYP</name>
<evidence type="ECO:0000313" key="1">
    <source>
        <dbReference type="EMBL" id="AGH59637.1"/>
    </source>
</evidence>
<protein>
    <submittedName>
        <fullName evidence="1">Variant surface glycoprotein 3612</fullName>
    </submittedName>
</protein>
<feature type="non-terminal residue" evidence="1">
    <location>
        <position position="1"/>
    </location>
</feature>
<organism evidence="1">
    <name type="scientific">Trypanosoma brucei</name>
    <dbReference type="NCBI Taxonomy" id="5691"/>
    <lineage>
        <taxon>Eukaryota</taxon>
        <taxon>Discoba</taxon>
        <taxon>Euglenozoa</taxon>
        <taxon>Kinetoplastea</taxon>
        <taxon>Metakinetoplastina</taxon>
        <taxon>Trypanosomatida</taxon>
        <taxon>Trypanosomatidae</taxon>
        <taxon>Trypanosoma</taxon>
    </lineage>
</organism>
<accession>M4SY71</accession>
<sequence>DPRQTSRRRATFRGQQQYSIHLPPQDQQRTANRAKAAAAFQRILYAYAKAARVKRQNFFFSAALSGLTTGGTQTAAANDWKTKIHGECIKSINEKDPALTAQTVENQISIIFASRGKGAIISATAPNAQTQSGSVSNTILVAHGLHKGETDCVDTQSNGDVIGAASKGVCVNYKKLLGSQIGIPWVEAARTVVAKLDEIHYITQKETALASAANDLEQQMIVALMLGNLLERAQSSVDTAVNKQPTAEKQNKCKAATNKTAEGCTAAGCECDTKK</sequence>
<dbReference type="EMBL" id="KC612206">
    <property type="protein sequence ID" value="AGH59637.1"/>
    <property type="molecule type" value="Genomic_DNA"/>
</dbReference>
<reference evidence="1" key="2">
    <citation type="journal article" date="2014" name="Mol. Biochem. Parasitol.">
        <title>Capturing the variant surface glycoprotein repertoire (the VSGnome) of Trypanosoma brucei Lister 427.</title>
        <authorList>
            <person name="Cross G.A."/>
            <person name="Kim H.S."/>
            <person name="Wickstead B."/>
        </authorList>
    </citation>
    <scope>NUCLEOTIDE SEQUENCE</scope>
    <source>
        <strain evidence="1">Lister 427</strain>
    </source>
</reference>
<proteinExistence type="predicted"/>
<reference evidence="1" key="1">
    <citation type="submission" date="2013-02" db="EMBL/GenBank/DDBJ databases">
        <authorList>
            <person name="Cross G.A.M."/>
            <person name="Kim H.-S."/>
            <person name="Wickstead B."/>
        </authorList>
    </citation>
    <scope>NUCLEOTIDE SEQUENCE</scope>
    <source>
        <strain evidence="1">Lister 427</strain>
    </source>
</reference>
<dbReference type="AlphaFoldDB" id="M4SY71"/>